<evidence type="ECO:0000313" key="2">
    <source>
        <dbReference type="Proteomes" id="UP000324222"/>
    </source>
</evidence>
<accession>A0A5B7FHJ7</accession>
<protein>
    <submittedName>
        <fullName evidence="1">Uncharacterized protein</fullName>
    </submittedName>
</protein>
<dbReference type="EMBL" id="VSRR010006069">
    <property type="protein sequence ID" value="MPC43974.1"/>
    <property type="molecule type" value="Genomic_DNA"/>
</dbReference>
<dbReference type="Proteomes" id="UP000324222">
    <property type="component" value="Unassembled WGS sequence"/>
</dbReference>
<gene>
    <name evidence="1" type="ORF">E2C01_037633</name>
</gene>
<reference evidence="1 2" key="1">
    <citation type="submission" date="2019-05" db="EMBL/GenBank/DDBJ databases">
        <title>Another draft genome of Portunus trituberculatus and its Hox gene families provides insights of decapod evolution.</title>
        <authorList>
            <person name="Jeong J.-H."/>
            <person name="Song I."/>
            <person name="Kim S."/>
            <person name="Choi T."/>
            <person name="Kim D."/>
            <person name="Ryu S."/>
            <person name="Kim W."/>
        </authorList>
    </citation>
    <scope>NUCLEOTIDE SEQUENCE [LARGE SCALE GENOMIC DNA]</scope>
    <source>
        <tissue evidence="1">Muscle</tissue>
    </source>
</reference>
<name>A0A5B7FHJ7_PORTR</name>
<keyword evidence="2" id="KW-1185">Reference proteome</keyword>
<proteinExistence type="predicted"/>
<sequence length="89" mass="9852">MKEINLFESGVLTSRPRGRLLDAAQPRLSVTPALSAALAPPSPLFLLPLARRVRPSPLICCAAPVSQRRPLCAARAAQRRTRRRPLEFR</sequence>
<organism evidence="1 2">
    <name type="scientific">Portunus trituberculatus</name>
    <name type="common">Swimming crab</name>
    <name type="synonym">Neptunus trituberculatus</name>
    <dbReference type="NCBI Taxonomy" id="210409"/>
    <lineage>
        <taxon>Eukaryota</taxon>
        <taxon>Metazoa</taxon>
        <taxon>Ecdysozoa</taxon>
        <taxon>Arthropoda</taxon>
        <taxon>Crustacea</taxon>
        <taxon>Multicrustacea</taxon>
        <taxon>Malacostraca</taxon>
        <taxon>Eumalacostraca</taxon>
        <taxon>Eucarida</taxon>
        <taxon>Decapoda</taxon>
        <taxon>Pleocyemata</taxon>
        <taxon>Brachyura</taxon>
        <taxon>Eubrachyura</taxon>
        <taxon>Portunoidea</taxon>
        <taxon>Portunidae</taxon>
        <taxon>Portuninae</taxon>
        <taxon>Portunus</taxon>
    </lineage>
</organism>
<evidence type="ECO:0000313" key="1">
    <source>
        <dbReference type="EMBL" id="MPC43974.1"/>
    </source>
</evidence>
<comment type="caution">
    <text evidence="1">The sequence shown here is derived from an EMBL/GenBank/DDBJ whole genome shotgun (WGS) entry which is preliminary data.</text>
</comment>
<dbReference type="AlphaFoldDB" id="A0A5B7FHJ7"/>